<dbReference type="InterPro" id="IPR011990">
    <property type="entry name" value="TPR-like_helical_dom_sf"/>
</dbReference>
<name>A0A1G9JBJ1_9BACL</name>
<dbReference type="PROSITE" id="PS50005">
    <property type="entry name" value="TPR"/>
    <property type="match status" value="1"/>
</dbReference>
<gene>
    <name evidence="2" type="ORF">AML91_14390</name>
    <name evidence="3" type="ORF">SAMN05216191_102402</name>
</gene>
<dbReference type="EMBL" id="FNGM01000002">
    <property type="protein sequence ID" value="SDL34563.1"/>
    <property type="molecule type" value="Genomic_DNA"/>
</dbReference>
<proteinExistence type="predicted"/>
<dbReference type="RefSeq" id="WP_062523633.1">
    <property type="nucleotide sequence ID" value="NZ_CP048429.1"/>
</dbReference>
<dbReference type="OrthoDB" id="9769030at2"/>
<dbReference type="Pfam" id="PF00515">
    <property type="entry name" value="TPR_1"/>
    <property type="match status" value="1"/>
</dbReference>
<dbReference type="InterPro" id="IPR019734">
    <property type="entry name" value="TPR_rpt"/>
</dbReference>
<reference evidence="3 5" key="2">
    <citation type="submission" date="2016-10" db="EMBL/GenBank/DDBJ databases">
        <authorList>
            <person name="de Groot N.N."/>
        </authorList>
    </citation>
    <scope>NUCLEOTIDE SEQUENCE [LARGE SCALE GENOMIC DNA]</scope>
    <source>
        <strain evidence="3 5">CGMCC 1.10239</strain>
    </source>
</reference>
<dbReference type="SMART" id="SM00028">
    <property type="entry name" value="TPR"/>
    <property type="match status" value="1"/>
</dbReference>
<sequence length="144" mass="16474">MDVQTAVNLMQQGLQHKRNGKYEESLKCYLVVVHWIKSEPEPYKNLGKIYYILGQYQNSINCYKKCINLMGTMDIDNLRHMGHAICDPLAASVEEKAIAENYRCSIDPYFGQFGSKKYGHLTIAPDTQEEYNRLCMNKAASLLG</sequence>
<dbReference type="Gene3D" id="1.25.40.10">
    <property type="entry name" value="Tetratricopeptide repeat domain"/>
    <property type="match status" value="1"/>
</dbReference>
<evidence type="ECO:0000313" key="3">
    <source>
        <dbReference type="EMBL" id="SDL34563.1"/>
    </source>
</evidence>
<dbReference type="Proteomes" id="UP000070252">
    <property type="component" value="Unassembled WGS sequence"/>
</dbReference>
<evidence type="ECO:0000313" key="2">
    <source>
        <dbReference type="EMBL" id="KWX74829.1"/>
    </source>
</evidence>
<evidence type="ECO:0000313" key="5">
    <source>
        <dbReference type="Proteomes" id="UP000182783"/>
    </source>
</evidence>
<feature type="repeat" description="TPR" evidence="1">
    <location>
        <begin position="40"/>
        <end position="73"/>
    </location>
</feature>
<dbReference type="SUPFAM" id="SSF48452">
    <property type="entry name" value="TPR-like"/>
    <property type="match status" value="1"/>
</dbReference>
<reference evidence="2 4" key="1">
    <citation type="submission" date="2015-08" db="EMBL/GenBank/DDBJ databases">
        <title>Genome of Paenibacillus jilunlii.</title>
        <authorList>
            <person name="Sant'Anna F.H."/>
            <person name="Ambrosini A."/>
            <person name="Souza R."/>
            <person name="Bach E."/>
            <person name="Fernandes G."/>
            <person name="Balsanelli E."/>
            <person name="Baura V.A."/>
            <person name="Pedrosa F.O."/>
            <person name="Souza E.M."/>
            <person name="Passaglia L."/>
        </authorList>
    </citation>
    <scope>NUCLEOTIDE SEQUENCE [LARGE SCALE GENOMIC DNA]</scope>
    <source>
        <strain evidence="2 4">DSM 23019</strain>
    </source>
</reference>
<accession>A0A1G9JBJ1</accession>
<keyword evidence="1" id="KW-0802">TPR repeat</keyword>
<evidence type="ECO:0000313" key="4">
    <source>
        <dbReference type="Proteomes" id="UP000070252"/>
    </source>
</evidence>
<keyword evidence="4" id="KW-1185">Reference proteome</keyword>
<organism evidence="3 5">
    <name type="scientific">Paenibacillus jilunlii</name>
    <dbReference type="NCBI Taxonomy" id="682956"/>
    <lineage>
        <taxon>Bacteria</taxon>
        <taxon>Bacillati</taxon>
        <taxon>Bacillota</taxon>
        <taxon>Bacilli</taxon>
        <taxon>Bacillales</taxon>
        <taxon>Paenibacillaceae</taxon>
        <taxon>Paenibacillus</taxon>
    </lineage>
</organism>
<evidence type="ECO:0000256" key="1">
    <source>
        <dbReference type="PROSITE-ProRule" id="PRU00339"/>
    </source>
</evidence>
<dbReference type="AlphaFoldDB" id="A0A1G9JBJ1"/>
<protein>
    <submittedName>
        <fullName evidence="3">Tetratricopeptide repeat-containing protein</fullName>
    </submittedName>
</protein>
<dbReference type="EMBL" id="LIPY01000113">
    <property type="protein sequence ID" value="KWX74829.1"/>
    <property type="molecule type" value="Genomic_DNA"/>
</dbReference>
<dbReference type="Proteomes" id="UP000182783">
    <property type="component" value="Unassembled WGS sequence"/>
</dbReference>